<dbReference type="InterPro" id="IPR019251">
    <property type="entry name" value="DUF2231_TM"/>
</dbReference>
<keyword evidence="1" id="KW-1133">Transmembrane helix</keyword>
<dbReference type="Pfam" id="PF09990">
    <property type="entry name" value="DUF2231"/>
    <property type="match status" value="1"/>
</dbReference>
<dbReference type="InterPro" id="IPR016923">
    <property type="entry name" value="UCP029509"/>
</dbReference>
<dbReference type="EMBL" id="LM997413">
    <property type="protein sequence ID" value="CEA04419.1"/>
    <property type="molecule type" value="Genomic_DNA"/>
</dbReference>
<feature type="transmembrane region" description="Helical" evidence="1">
    <location>
        <begin position="80"/>
        <end position="101"/>
    </location>
</feature>
<name>A0A078MDW7_9PSED</name>
<accession>A0A078MDW7</accession>
<evidence type="ECO:0000259" key="2">
    <source>
        <dbReference type="Pfam" id="PF09990"/>
    </source>
</evidence>
<dbReference type="PATRIC" id="fig|1461581.3.peg.1525"/>
<sequence length="141" mass="15336">MATADHRTYLYAPHPLHAILLASPVPLFLGALLSDWAYSSSYQIQWNNFASWLIAGALVFTGLAILCGLISLLRFGRRRAAVISLLLLVVTWILGFINALIHAKDAWASMPGGLVLSVVVFVLICVATWFGLMRERVGGGV</sequence>
<dbReference type="AlphaFoldDB" id="A0A078MDW7"/>
<feature type="domain" description="DUF2231" evidence="2">
    <location>
        <begin position="14"/>
        <end position="131"/>
    </location>
</feature>
<keyword evidence="1" id="KW-0472">Membrane</keyword>
<evidence type="ECO:0000313" key="3">
    <source>
        <dbReference type="EMBL" id="CEA04419.1"/>
    </source>
</evidence>
<gene>
    <name evidence="3" type="ORF">BN1049_01547</name>
</gene>
<keyword evidence="1" id="KW-0812">Transmembrane</keyword>
<reference evidence="3" key="1">
    <citation type="submission" date="2014-07" db="EMBL/GenBank/DDBJ databases">
        <authorList>
            <person name="Urmite Genomes Urmite Genomes"/>
        </authorList>
    </citation>
    <scope>NUCLEOTIDE SEQUENCE</scope>
    <source>
        <strain evidence="3">12M76_air</strain>
    </source>
</reference>
<feature type="transmembrane region" description="Helical" evidence="1">
    <location>
        <begin position="49"/>
        <end position="73"/>
    </location>
</feature>
<dbReference type="OrthoDB" id="2873672at2"/>
<feature type="transmembrane region" description="Helical" evidence="1">
    <location>
        <begin position="16"/>
        <end position="37"/>
    </location>
</feature>
<protein>
    <submittedName>
        <fullName evidence="3">Membrane protein</fullName>
    </submittedName>
</protein>
<organism evidence="3">
    <name type="scientific">Pseudomonas saudimassiliensis</name>
    <dbReference type="NCBI Taxonomy" id="1461581"/>
    <lineage>
        <taxon>Bacteria</taxon>
        <taxon>Pseudomonadati</taxon>
        <taxon>Pseudomonadota</taxon>
        <taxon>Gammaproteobacteria</taxon>
        <taxon>Pseudomonadales</taxon>
        <taxon>Pseudomonadaceae</taxon>
        <taxon>Pseudomonas</taxon>
    </lineage>
</organism>
<evidence type="ECO:0000256" key="1">
    <source>
        <dbReference type="SAM" id="Phobius"/>
    </source>
</evidence>
<feature type="transmembrane region" description="Helical" evidence="1">
    <location>
        <begin position="113"/>
        <end position="132"/>
    </location>
</feature>
<dbReference type="RefSeq" id="WP_044499197.1">
    <property type="nucleotide sequence ID" value="NZ_LK391969.1"/>
</dbReference>
<dbReference type="EMBL" id="LK391969">
    <property type="protein sequence ID" value="CEF26614.1"/>
    <property type="molecule type" value="Genomic_DNA"/>
</dbReference>
<dbReference type="PIRSF" id="PIRSF029509">
    <property type="entry name" value="UCP029509"/>
    <property type="match status" value="1"/>
</dbReference>
<proteinExistence type="predicted"/>